<comment type="caution">
    <text evidence="1">The sequence shown here is derived from an EMBL/GenBank/DDBJ whole genome shotgun (WGS) entry which is preliminary data.</text>
</comment>
<gene>
    <name evidence="1" type="ORF">KUCAC02_015128</name>
</gene>
<proteinExistence type="predicted"/>
<name>A0ACB9XXS0_CHAAC</name>
<evidence type="ECO:0000313" key="2">
    <source>
        <dbReference type="Proteomes" id="UP001057452"/>
    </source>
</evidence>
<evidence type="ECO:0000313" key="1">
    <source>
        <dbReference type="EMBL" id="KAI4832152.1"/>
    </source>
</evidence>
<keyword evidence="2" id="KW-1185">Reference proteome</keyword>
<protein>
    <submittedName>
        <fullName evidence="1">Uncharacterized protein</fullName>
    </submittedName>
</protein>
<accession>A0ACB9XXS0</accession>
<dbReference type="Proteomes" id="UP001057452">
    <property type="component" value="Chromosome 1"/>
</dbReference>
<reference evidence="1" key="1">
    <citation type="submission" date="2022-05" db="EMBL/GenBank/DDBJ databases">
        <title>Chromosome-level genome of Chaenocephalus aceratus.</title>
        <authorList>
            <person name="Park H."/>
        </authorList>
    </citation>
    <scope>NUCLEOTIDE SEQUENCE</scope>
    <source>
        <strain evidence="1">KU_202001</strain>
    </source>
</reference>
<organism evidence="1 2">
    <name type="scientific">Chaenocephalus aceratus</name>
    <name type="common">Blackfin icefish</name>
    <name type="synonym">Chaenichthys aceratus</name>
    <dbReference type="NCBI Taxonomy" id="36190"/>
    <lineage>
        <taxon>Eukaryota</taxon>
        <taxon>Metazoa</taxon>
        <taxon>Chordata</taxon>
        <taxon>Craniata</taxon>
        <taxon>Vertebrata</taxon>
        <taxon>Euteleostomi</taxon>
        <taxon>Actinopterygii</taxon>
        <taxon>Neopterygii</taxon>
        <taxon>Teleostei</taxon>
        <taxon>Neoteleostei</taxon>
        <taxon>Acanthomorphata</taxon>
        <taxon>Eupercaria</taxon>
        <taxon>Perciformes</taxon>
        <taxon>Notothenioidei</taxon>
        <taxon>Channichthyidae</taxon>
        <taxon>Chaenocephalus</taxon>
    </lineage>
</organism>
<dbReference type="EMBL" id="CM043785">
    <property type="protein sequence ID" value="KAI4832152.1"/>
    <property type="molecule type" value="Genomic_DNA"/>
</dbReference>
<sequence length="67" mass="7886">MDAPLFSNKLKLEWKYKARNNTLARRRRSREGRRNTGVAEESRLTRGPVDQYGQLIDEFQCMTVTLI</sequence>